<dbReference type="AlphaFoldDB" id="A0A2U8GLK3"/>
<comment type="function">
    <text evidence="1">Plays a role in synthesis, processing and/or stability of 23S rRNA.</text>
</comment>
<organism evidence="6 7">
    <name type="scientific">Parazoarcus communis</name>
    <dbReference type="NCBI Taxonomy" id="41977"/>
    <lineage>
        <taxon>Bacteria</taxon>
        <taxon>Pseudomonadati</taxon>
        <taxon>Pseudomonadota</taxon>
        <taxon>Betaproteobacteria</taxon>
        <taxon>Rhodocyclales</taxon>
        <taxon>Zoogloeaceae</taxon>
        <taxon>Parazoarcus</taxon>
    </lineage>
</organism>
<dbReference type="GO" id="GO:0042254">
    <property type="term" value="P:ribosome biogenesis"/>
    <property type="evidence" value="ECO:0007669"/>
    <property type="project" value="UniProtKB-KW"/>
</dbReference>
<keyword evidence="4" id="KW-0690">Ribosome biogenesis</keyword>
<evidence type="ECO:0000256" key="2">
    <source>
        <dbReference type="ARBA" id="ARBA00010740"/>
    </source>
</evidence>
<evidence type="ECO:0000256" key="4">
    <source>
        <dbReference type="ARBA" id="ARBA00022517"/>
    </source>
</evidence>
<dbReference type="Pfam" id="PF02620">
    <property type="entry name" value="YceD"/>
    <property type="match status" value="1"/>
</dbReference>
<dbReference type="InterPro" id="IPR003772">
    <property type="entry name" value="YceD"/>
</dbReference>
<dbReference type="EMBL" id="CP022187">
    <property type="protein sequence ID" value="AWI74497.1"/>
    <property type="molecule type" value="Genomic_DNA"/>
</dbReference>
<evidence type="ECO:0000256" key="3">
    <source>
        <dbReference type="ARBA" id="ARBA00015716"/>
    </source>
</evidence>
<dbReference type="PANTHER" id="PTHR38099:SF1">
    <property type="entry name" value="LARGE RIBOSOMAL RNA SUBUNIT ACCUMULATION PROTEIN YCED"/>
    <property type="match status" value="1"/>
</dbReference>
<reference evidence="6 7" key="1">
    <citation type="submission" date="2017-06" db="EMBL/GenBank/DDBJ databases">
        <title>Azoarcus.</title>
        <authorList>
            <person name="Woo J.-H."/>
            <person name="Kim H.-S."/>
        </authorList>
    </citation>
    <scope>NUCLEOTIDE SEQUENCE [LARGE SCALE GENOMIC DNA]</scope>
    <source>
        <strain evidence="6 7">TSPY31</strain>
    </source>
</reference>
<keyword evidence="7" id="KW-1185">Reference proteome</keyword>
<dbReference type="Proteomes" id="UP000244930">
    <property type="component" value="Chromosome"/>
</dbReference>
<sequence>MSNQDAKLGHIPDVFKFAYEQRRLSGEVKVAAFERLADLLTDQSGVIRYKLEGDVDAMRKPRLTLTIDGSLMLRCQRCLGGLGWDLSVRNALQPVRSGQEIPEEELEDDEVDAIEIDGDLDVLSLLEDEILLALPLAPRHDECGTLRPEGGAVKESPFSVLSGLRAKN</sequence>
<proteinExistence type="inferred from homology"/>
<dbReference type="GO" id="GO:0005829">
    <property type="term" value="C:cytosol"/>
    <property type="evidence" value="ECO:0007669"/>
    <property type="project" value="TreeGrafter"/>
</dbReference>
<dbReference type="PANTHER" id="PTHR38099">
    <property type="entry name" value="LARGE RIBOSOMAL RNA SUBUNIT ACCUMULATION PROTEIN YCED"/>
    <property type="match status" value="1"/>
</dbReference>
<dbReference type="RefSeq" id="WP_108948204.1">
    <property type="nucleotide sequence ID" value="NZ_CP022187.1"/>
</dbReference>
<evidence type="ECO:0000256" key="1">
    <source>
        <dbReference type="ARBA" id="ARBA00002868"/>
    </source>
</evidence>
<dbReference type="InterPro" id="IPR039255">
    <property type="entry name" value="YceD_bac"/>
</dbReference>
<name>A0A2U8GLK3_9RHOO</name>
<evidence type="ECO:0000313" key="7">
    <source>
        <dbReference type="Proteomes" id="UP000244930"/>
    </source>
</evidence>
<protein>
    <recommendedName>
        <fullName evidence="3">Large ribosomal RNA subunit accumulation protein YceD</fullName>
    </recommendedName>
    <alternativeName>
        <fullName evidence="5">23S rRNA accumulation protein YceD</fullName>
    </alternativeName>
</protein>
<evidence type="ECO:0000313" key="6">
    <source>
        <dbReference type="EMBL" id="AWI74497.1"/>
    </source>
</evidence>
<comment type="similarity">
    <text evidence="2">Belongs to the DUF177 domain family.</text>
</comment>
<accession>A0A2U8GLK3</accession>
<gene>
    <name evidence="6" type="ORF">CEW83_04105</name>
</gene>
<dbReference type="KEGG" id="acom:CEW83_04105"/>
<evidence type="ECO:0000256" key="5">
    <source>
        <dbReference type="ARBA" id="ARBA00031841"/>
    </source>
</evidence>